<keyword evidence="3 5" id="KW-1133">Transmembrane helix</keyword>
<evidence type="ECO:0000313" key="8">
    <source>
        <dbReference type="Proteomes" id="UP000256645"/>
    </source>
</evidence>
<dbReference type="InterPro" id="IPR011701">
    <property type="entry name" value="MFS"/>
</dbReference>
<feature type="transmembrane region" description="Helical" evidence="5">
    <location>
        <begin position="365"/>
        <end position="392"/>
    </location>
</feature>
<dbReference type="OrthoDB" id="2585655at2759"/>
<feature type="transmembrane region" description="Helical" evidence="5">
    <location>
        <begin position="96"/>
        <end position="116"/>
    </location>
</feature>
<dbReference type="InterPro" id="IPR020846">
    <property type="entry name" value="MFS_dom"/>
</dbReference>
<dbReference type="PANTHER" id="PTHR23502">
    <property type="entry name" value="MAJOR FACILITATOR SUPERFAMILY"/>
    <property type="match status" value="1"/>
</dbReference>
<dbReference type="GO" id="GO:0022857">
    <property type="term" value="F:transmembrane transporter activity"/>
    <property type="evidence" value="ECO:0007669"/>
    <property type="project" value="InterPro"/>
</dbReference>
<dbReference type="SUPFAM" id="SSF103473">
    <property type="entry name" value="MFS general substrate transporter"/>
    <property type="match status" value="1"/>
</dbReference>
<feature type="transmembrane region" description="Helical" evidence="5">
    <location>
        <begin position="467"/>
        <end position="488"/>
    </location>
</feature>
<feature type="transmembrane region" description="Helical" evidence="5">
    <location>
        <begin position="153"/>
        <end position="177"/>
    </location>
</feature>
<feature type="transmembrane region" description="Helical" evidence="5">
    <location>
        <begin position="404"/>
        <end position="424"/>
    </location>
</feature>
<feature type="transmembrane region" description="Helical" evidence="5">
    <location>
        <begin position="57"/>
        <end position="84"/>
    </location>
</feature>
<feature type="transmembrane region" description="Helical" evidence="5">
    <location>
        <begin position="325"/>
        <end position="345"/>
    </location>
</feature>
<name>A0A3D8QPH5_9HELO</name>
<dbReference type="Proteomes" id="UP000256645">
    <property type="component" value="Unassembled WGS sequence"/>
</dbReference>
<dbReference type="PANTHER" id="PTHR23502:SF20">
    <property type="entry name" value="TRANSPORTER, PUTATIVE (AFU_ORTHOLOGUE AFUA_6G13880)-RELATED"/>
    <property type="match status" value="1"/>
</dbReference>
<sequence length="540" mass="58547">MAFGILESSNNARPTGTTLLEDLHANGAQVKAEVILVPQPSSSPADPLNMSRLRKELLFATIIFGACVTGVVGPLLVPGFSIIAADFNITLTQVTYLNGVLLMGLGISSYLCSCFAQIYGKRLVYLFTTVLCIAACCWGAAAKSYHSLLAARFFQGLGMGGFFALAGTGSISDVFFVHERGFRVGIWNFAVIVSVNMTPIISGYVITNLSWQWSFWILALTFGVLLVMVVCLFPETTFERETTTEEPIRTLHHTEVNTVPYTPGEKETASDADNENEDSAVGQLIEPAKFNLSRDLGLGSLKIHDQLRIFEMCVTPIMLLRHPGVIWAAAMWSVTFTWVIIQGAVADQIFEAPPYNMSAIQVGNLVGIAPLIGSALGTLVSGPLSDWLALFMAKRNNGIYEPEFRLFLVIPSLISIIIGAFGLASGIQNGTSAIVCGVFLAIINFSVGVGCTGIVSYSNDVFKQNPGGVFGVVMLIKSIFAFGLTFMFNNYYTTHGPLKFFSLFGGLTTGVMLTTIPIYIYGKKIRDWSDRKGLLEATAW</sequence>
<feature type="transmembrane region" description="Helical" evidence="5">
    <location>
        <begin position="123"/>
        <end position="141"/>
    </location>
</feature>
<comment type="subcellular location">
    <subcellularLocation>
        <location evidence="1">Membrane</location>
        <topology evidence="1">Multi-pass membrane protein</topology>
    </subcellularLocation>
</comment>
<evidence type="ECO:0000256" key="1">
    <source>
        <dbReference type="ARBA" id="ARBA00004141"/>
    </source>
</evidence>
<keyword evidence="4 5" id="KW-0472">Membrane</keyword>
<keyword evidence="8" id="KW-1185">Reference proteome</keyword>
<dbReference type="STRING" id="1849047.A0A3D8QPH5"/>
<feature type="transmembrane region" description="Helical" evidence="5">
    <location>
        <begin position="184"/>
        <end position="207"/>
    </location>
</feature>
<gene>
    <name evidence="7" type="ORF">BP6252_11085</name>
</gene>
<feature type="transmembrane region" description="Helical" evidence="5">
    <location>
        <begin position="500"/>
        <end position="522"/>
    </location>
</feature>
<proteinExistence type="predicted"/>
<evidence type="ECO:0000256" key="3">
    <source>
        <dbReference type="ARBA" id="ARBA00022989"/>
    </source>
</evidence>
<dbReference type="GO" id="GO:0005886">
    <property type="term" value="C:plasma membrane"/>
    <property type="evidence" value="ECO:0007669"/>
    <property type="project" value="TreeGrafter"/>
</dbReference>
<dbReference type="Gene3D" id="1.20.1250.20">
    <property type="entry name" value="MFS general substrate transporter like domains"/>
    <property type="match status" value="1"/>
</dbReference>
<evidence type="ECO:0000256" key="4">
    <source>
        <dbReference type="ARBA" id="ARBA00023136"/>
    </source>
</evidence>
<comment type="caution">
    <text evidence="7">The sequence shown here is derived from an EMBL/GenBank/DDBJ whole genome shotgun (WGS) entry which is preliminary data.</text>
</comment>
<accession>A0A3D8QPH5</accession>
<evidence type="ECO:0000313" key="7">
    <source>
        <dbReference type="EMBL" id="RDW63540.1"/>
    </source>
</evidence>
<keyword evidence="2 5" id="KW-0812">Transmembrane</keyword>
<evidence type="ECO:0000256" key="2">
    <source>
        <dbReference type="ARBA" id="ARBA00022692"/>
    </source>
</evidence>
<feature type="domain" description="Major facilitator superfamily (MFS) profile" evidence="6">
    <location>
        <begin position="58"/>
        <end position="523"/>
    </location>
</feature>
<evidence type="ECO:0000259" key="6">
    <source>
        <dbReference type="PROSITE" id="PS50850"/>
    </source>
</evidence>
<dbReference type="PROSITE" id="PS50850">
    <property type="entry name" value="MFS"/>
    <property type="match status" value="1"/>
</dbReference>
<feature type="transmembrane region" description="Helical" evidence="5">
    <location>
        <begin position="430"/>
        <end position="455"/>
    </location>
</feature>
<organism evidence="7 8">
    <name type="scientific">Coleophoma cylindrospora</name>
    <dbReference type="NCBI Taxonomy" id="1849047"/>
    <lineage>
        <taxon>Eukaryota</taxon>
        <taxon>Fungi</taxon>
        <taxon>Dikarya</taxon>
        <taxon>Ascomycota</taxon>
        <taxon>Pezizomycotina</taxon>
        <taxon>Leotiomycetes</taxon>
        <taxon>Helotiales</taxon>
        <taxon>Dermateaceae</taxon>
        <taxon>Coleophoma</taxon>
    </lineage>
</organism>
<dbReference type="EMBL" id="PDLM01000013">
    <property type="protein sequence ID" value="RDW63540.1"/>
    <property type="molecule type" value="Genomic_DNA"/>
</dbReference>
<feature type="transmembrane region" description="Helical" evidence="5">
    <location>
        <begin position="213"/>
        <end position="233"/>
    </location>
</feature>
<evidence type="ECO:0000256" key="5">
    <source>
        <dbReference type="SAM" id="Phobius"/>
    </source>
</evidence>
<dbReference type="Pfam" id="PF07690">
    <property type="entry name" value="MFS_1"/>
    <property type="match status" value="1"/>
</dbReference>
<dbReference type="AlphaFoldDB" id="A0A3D8QPH5"/>
<dbReference type="InterPro" id="IPR036259">
    <property type="entry name" value="MFS_trans_sf"/>
</dbReference>
<reference evidence="7 8" key="1">
    <citation type="journal article" date="2018" name="IMA Fungus">
        <title>IMA Genome-F 9: Draft genome sequence of Annulohypoxylon stygium, Aspergillus mulundensis, Berkeleyomyces basicola (syn. Thielaviopsis basicola), Ceratocystis smalleyi, two Cercospora beticola strains, Coleophoma cylindrospora, Fusarium fracticaudum, Phialophora cf. hyalina, and Morchella septimelata.</title>
        <authorList>
            <person name="Wingfield B.D."/>
            <person name="Bills G.F."/>
            <person name="Dong Y."/>
            <person name="Huang W."/>
            <person name="Nel W.J."/>
            <person name="Swalarsk-Parry B.S."/>
            <person name="Vaghefi N."/>
            <person name="Wilken P.M."/>
            <person name="An Z."/>
            <person name="de Beer Z.W."/>
            <person name="De Vos L."/>
            <person name="Chen L."/>
            <person name="Duong T.A."/>
            <person name="Gao Y."/>
            <person name="Hammerbacher A."/>
            <person name="Kikkert J.R."/>
            <person name="Li Y."/>
            <person name="Li H."/>
            <person name="Li K."/>
            <person name="Li Q."/>
            <person name="Liu X."/>
            <person name="Ma X."/>
            <person name="Naidoo K."/>
            <person name="Pethybridge S.J."/>
            <person name="Sun J."/>
            <person name="Steenkamp E.T."/>
            <person name="van der Nest M.A."/>
            <person name="van Wyk S."/>
            <person name="Wingfield M.J."/>
            <person name="Xiong C."/>
            <person name="Yue Q."/>
            <person name="Zhang X."/>
        </authorList>
    </citation>
    <scope>NUCLEOTIDE SEQUENCE [LARGE SCALE GENOMIC DNA]</scope>
    <source>
        <strain evidence="7 8">BP6252</strain>
    </source>
</reference>
<protein>
    <submittedName>
        <fullName evidence="7">MFS transporter-21</fullName>
    </submittedName>
</protein>